<dbReference type="AlphaFoldDB" id="A0A813IFV6"/>
<evidence type="ECO:0000313" key="4">
    <source>
        <dbReference type="Proteomes" id="UP000626109"/>
    </source>
</evidence>
<evidence type="ECO:0008006" key="5">
    <source>
        <dbReference type="Google" id="ProtNLM"/>
    </source>
</evidence>
<feature type="domain" description="RNA-editing substrate-binding complex 6 protein" evidence="2">
    <location>
        <begin position="154"/>
        <end position="251"/>
    </location>
</feature>
<dbReference type="GO" id="GO:0044528">
    <property type="term" value="P:regulation of mitochondrial mRNA stability"/>
    <property type="evidence" value="ECO:0007669"/>
    <property type="project" value="TreeGrafter"/>
</dbReference>
<dbReference type="InterPro" id="IPR050870">
    <property type="entry name" value="FAST_kinase"/>
</dbReference>
<dbReference type="InterPro" id="IPR020103">
    <property type="entry name" value="PsdUridine_synth_cat_dom_sf"/>
</dbReference>
<dbReference type="GO" id="GO:0009982">
    <property type="term" value="F:pseudouridine synthase activity"/>
    <property type="evidence" value="ECO:0007669"/>
    <property type="project" value="InterPro"/>
</dbReference>
<dbReference type="PANTHER" id="PTHR21228">
    <property type="entry name" value="FAST LEU-RICH DOMAIN-CONTAINING"/>
    <property type="match status" value="1"/>
</dbReference>
<comment type="caution">
    <text evidence="3">The sequence shown here is derived from an EMBL/GenBank/DDBJ whole genome shotgun (WGS) entry which is preliminary data.</text>
</comment>
<dbReference type="GO" id="GO:0005759">
    <property type="term" value="C:mitochondrial matrix"/>
    <property type="evidence" value="ECO:0007669"/>
    <property type="project" value="TreeGrafter"/>
</dbReference>
<evidence type="ECO:0000259" key="2">
    <source>
        <dbReference type="Pfam" id="PF26188"/>
    </source>
</evidence>
<dbReference type="EMBL" id="CAJNNW010008252">
    <property type="protein sequence ID" value="CAE8649862.1"/>
    <property type="molecule type" value="Genomic_DNA"/>
</dbReference>
<evidence type="ECO:0000313" key="3">
    <source>
        <dbReference type="EMBL" id="CAE8649862.1"/>
    </source>
</evidence>
<dbReference type="GO" id="GO:0001522">
    <property type="term" value="P:pseudouridine synthesis"/>
    <property type="evidence" value="ECO:0007669"/>
    <property type="project" value="InterPro"/>
</dbReference>
<dbReference type="Pfam" id="PF26188">
    <property type="entry name" value="RESC6"/>
    <property type="match status" value="1"/>
</dbReference>
<protein>
    <recommendedName>
        <fullName evidence="5">Pseudouridine synthase RsuA/RluA-like domain-containing protein</fullName>
    </recommendedName>
</protein>
<dbReference type="GO" id="GO:0003723">
    <property type="term" value="F:RNA binding"/>
    <property type="evidence" value="ECO:0007669"/>
    <property type="project" value="InterPro"/>
</dbReference>
<reference evidence="3" key="1">
    <citation type="submission" date="2021-02" db="EMBL/GenBank/DDBJ databases">
        <authorList>
            <person name="Dougan E. K."/>
            <person name="Rhodes N."/>
            <person name="Thang M."/>
            <person name="Chan C."/>
        </authorList>
    </citation>
    <scope>NUCLEOTIDE SEQUENCE</scope>
</reference>
<dbReference type="Gene3D" id="3.30.2350.10">
    <property type="entry name" value="Pseudouridine synthase"/>
    <property type="match status" value="1"/>
</dbReference>
<dbReference type="SUPFAM" id="SSF55120">
    <property type="entry name" value="Pseudouridine synthase"/>
    <property type="match status" value="1"/>
</dbReference>
<feature type="non-terminal residue" evidence="3">
    <location>
        <position position="952"/>
    </location>
</feature>
<gene>
    <name evidence="3" type="ORF">PGLA2088_LOCUS7801</name>
</gene>
<organism evidence="3 4">
    <name type="scientific">Polarella glacialis</name>
    <name type="common">Dinoflagellate</name>
    <dbReference type="NCBI Taxonomy" id="89957"/>
    <lineage>
        <taxon>Eukaryota</taxon>
        <taxon>Sar</taxon>
        <taxon>Alveolata</taxon>
        <taxon>Dinophyceae</taxon>
        <taxon>Suessiales</taxon>
        <taxon>Suessiaceae</taxon>
        <taxon>Polarella</taxon>
    </lineage>
</organism>
<evidence type="ECO:0000259" key="1">
    <source>
        <dbReference type="Pfam" id="PF00849"/>
    </source>
</evidence>
<dbReference type="GO" id="GO:0000963">
    <property type="term" value="P:mitochondrial RNA processing"/>
    <property type="evidence" value="ECO:0007669"/>
    <property type="project" value="TreeGrafter"/>
</dbReference>
<dbReference type="Pfam" id="PF00849">
    <property type="entry name" value="PseudoU_synth_2"/>
    <property type="match status" value="1"/>
</dbReference>
<proteinExistence type="predicted"/>
<sequence>MTRESEKLEEPMQRRIQRAQNVDEISRLLQAHSAELTGALAVLCFQRLAYLRFDASQRGYCLPAKPFCARLITEVQTHVQTQILDLRGISGIILAAGRLRGNSAGLGKVLKTCAAAWKKQVNVAAPRDLAHGAWVLGCAGEAGIPGLLSSISQQSIGRIGGFALPDLQRLAGSFAVLRVRDPALFKAIARTAVSREQPQPQDLVSLFWAFAKLQEHDAALIHALSEVAAPHVSEFDAHRLACLLWAFAPLAVDSPAITSAVVRESMHKLRHFKPQELSMVAWACATLVLSSSAVFQPIVAEASRKLAEFKPQEFSSLIWACAAGRVDCSNLVHAFASNDLSKVKQFKPQELSMTLWSLAKSHCTSLELSEAVARIAAAKLQAFSPQNLSNLFWAFATLLHSQDSRSLFAAAASTTMLKLSEFKSQELANCAWAFATHSPDFLDFVKAVSTAAVSRMQDFKAQGLSNLAWSCSKVRASDADFCGAIAREVHMKICVNNNNSNNNNFEPQHLSNLAWAFASCAINDEPLMDSLAREAMKKLPGFAPQGLSGLAWSCATLVRRDIQLLRALAAEAPASVRSFKMQELSNTSWAFATLSFCGQLNLFASFSKEIISRLDHFHVSSASRDTMVSMAKQTLAAVWAFNFGGHLEPLFAKRAHELLLRIGRGLDEGKAVEVAYSVLALCNDRATYPEGLPQVALQLQDRLVIWKPPGWEVERTGEVDGSQPAQLLGYLQGLQGHRNQPLAFDAEHHYGFMHRLDVPSSGLVLTARTYEAYYDLAYQLTTGRLVRDYVVLCHGAIPQSCLKIDARIRWSKDSPLPSSVSPLGKPSITHLKVLAHASKGPDSFSLVAIRIETGRRHQIRVHAAHIGHPVVCDGKYTQPQQFLRDRTWCPRNFLHRYRLAFADREGVAREVVWPLPLDMKAVIAQLSPHNALSKEALSRWEGDSRPRDWQDY</sequence>
<dbReference type="InterPro" id="IPR006145">
    <property type="entry name" value="PsdUridine_synth_RsuA/RluA"/>
</dbReference>
<accession>A0A813IFV6</accession>
<dbReference type="InterPro" id="IPR058917">
    <property type="entry name" value="RESC6_dom"/>
</dbReference>
<name>A0A813IFV6_POLGL</name>
<feature type="domain" description="Pseudouridine synthase RsuA/RluA-like" evidence="1">
    <location>
        <begin position="703"/>
        <end position="865"/>
    </location>
</feature>
<dbReference type="GO" id="GO:0035770">
    <property type="term" value="C:ribonucleoprotein granule"/>
    <property type="evidence" value="ECO:0007669"/>
    <property type="project" value="TreeGrafter"/>
</dbReference>
<dbReference type="Proteomes" id="UP000626109">
    <property type="component" value="Unassembled WGS sequence"/>
</dbReference>
<dbReference type="PANTHER" id="PTHR21228:SF40">
    <property type="entry name" value="LD45607P"/>
    <property type="match status" value="1"/>
</dbReference>
<dbReference type="CDD" id="cd02869">
    <property type="entry name" value="PseudoU_synth_RluA_like"/>
    <property type="match status" value="1"/>
</dbReference>